<dbReference type="PANTHER" id="PTHR13507:SF0">
    <property type="entry name" value="PRKR-INTERACTING PROTEIN 1"/>
    <property type="match status" value="1"/>
</dbReference>
<accession>A0A3A2ZEL1</accession>
<dbReference type="GO" id="GO:0005730">
    <property type="term" value="C:nucleolus"/>
    <property type="evidence" value="ECO:0007669"/>
    <property type="project" value="TreeGrafter"/>
</dbReference>
<proteinExistence type="predicted"/>
<dbReference type="PANTHER" id="PTHR13507">
    <property type="entry name" value="PRKR-INTERACTING PROTEIN 1"/>
    <property type="match status" value="1"/>
</dbReference>
<evidence type="ECO:0000313" key="3">
    <source>
        <dbReference type="Proteomes" id="UP000266188"/>
    </source>
</evidence>
<dbReference type="AlphaFoldDB" id="A0A3A2ZEL1"/>
<dbReference type="EMBL" id="MVGC01000278">
    <property type="protein sequence ID" value="RJE20773.1"/>
    <property type="molecule type" value="Genomic_DNA"/>
</dbReference>
<dbReference type="GO" id="GO:0003725">
    <property type="term" value="F:double-stranded RNA binding"/>
    <property type="evidence" value="ECO:0007669"/>
    <property type="project" value="InterPro"/>
</dbReference>
<dbReference type="GO" id="GO:0019901">
    <property type="term" value="F:protein kinase binding"/>
    <property type="evidence" value="ECO:0007669"/>
    <property type="project" value="TreeGrafter"/>
</dbReference>
<name>A0A3A2ZEL1_9EURO</name>
<dbReference type="Proteomes" id="UP000266188">
    <property type="component" value="Unassembled WGS sequence"/>
</dbReference>
<feature type="compositionally biased region" description="Basic residues" evidence="1">
    <location>
        <begin position="130"/>
        <end position="142"/>
    </location>
</feature>
<feature type="compositionally biased region" description="Basic and acidic residues" evidence="1">
    <location>
        <begin position="29"/>
        <end position="45"/>
    </location>
</feature>
<protein>
    <submittedName>
        <fullName evidence="2">DUF1168 domain protein</fullName>
    </submittedName>
</protein>
<dbReference type="OrthoDB" id="10067079at2759"/>
<reference evidence="3" key="1">
    <citation type="submission" date="2017-02" db="EMBL/GenBank/DDBJ databases">
        <authorList>
            <person name="Tafer H."/>
            <person name="Lopandic K."/>
        </authorList>
    </citation>
    <scope>NUCLEOTIDE SEQUENCE [LARGE SCALE GENOMIC DNA]</scope>
    <source>
        <strain evidence="3">CBS 366.77</strain>
    </source>
</reference>
<evidence type="ECO:0000256" key="1">
    <source>
        <dbReference type="SAM" id="MobiDB-lite"/>
    </source>
</evidence>
<evidence type="ECO:0000313" key="2">
    <source>
        <dbReference type="EMBL" id="RJE20773.1"/>
    </source>
</evidence>
<sequence length="154" mass="17399">MSEPGPESIPTSADPRSRRPVKRRAVSPRSEHANQVDSLFRDPNKALKLPDASKPKTASSLPAPPEIVANVQGSSAGAGSGEFHVYKASRRREYERLRLMQDEVHREKAEDEWQKKREETKRKDEEKTEKNRKRRDKRKAAKKNNAGKTGGLMG</sequence>
<dbReference type="Pfam" id="PF06658">
    <property type="entry name" value="DUF1168"/>
    <property type="match status" value="1"/>
</dbReference>
<keyword evidence="3" id="KW-1185">Reference proteome</keyword>
<dbReference type="STRING" id="2070753.A0A3A2ZEL1"/>
<organism evidence="2 3">
    <name type="scientific">Aspergillus sclerotialis</name>
    <dbReference type="NCBI Taxonomy" id="2070753"/>
    <lineage>
        <taxon>Eukaryota</taxon>
        <taxon>Fungi</taxon>
        <taxon>Dikarya</taxon>
        <taxon>Ascomycota</taxon>
        <taxon>Pezizomycotina</taxon>
        <taxon>Eurotiomycetes</taxon>
        <taxon>Eurotiomycetidae</taxon>
        <taxon>Eurotiales</taxon>
        <taxon>Aspergillaceae</taxon>
        <taxon>Aspergillus</taxon>
        <taxon>Aspergillus subgen. Polypaecilum</taxon>
    </lineage>
</organism>
<feature type="region of interest" description="Disordered" evidence="1">
    <location>
        <begin position="1"/>
        <end position="154"/>
    </location>
</feature>
<gene>
    <name evidence="2" type="ORF">PHISCL_06892</name>
</gene>
<dbReference type="InterPro" id="IPR009548">
    <property type="entry name" value="Prkrip1"/>
</dbReference>
<dbReference type="GO" id="GO:0004860">
    <property type="term" value="F:protein kinase inhibitor activity"/>
    <property type="evidence" value="ECO:0007669"/>
    <property type="project" value="TreeGrafter"/>
</dbReference>
<comment type="caution">
    <text evidence="2">The sequence shown here is derived from an EMBL/GenBank/DDBJ whole genome shotgun (WGS) entry which is preliminary data.</text>
</comment>
<feature type="compositionally biased region" description="Basic and acidic residues" evidence="1">
    <location>
        <begin position="91"/>
        <end position="129"/>
    </location>
</feature>